<reference evidence="4" key="1">
    <citation type="submission" date="2020-01" db="EMBL/GenBank/DDBJ databases">
        <authorList>
            <consortium name="DOE Joint Genome Institute"/>
            <person name="Haridas S."/>
            <person name="Albert R."/>
            <person name="Binder M."/>
            <person name="Bloem J."/>
            <person name="Labutti K."/>
            <person name="Salamov A."/>
            <person name="Andreopoulos B."/>
            <person name="Baker S.E."/>
            <person name="Barry K."/>
            <person name="Bills G."/>
            <person name="Bluhm B.H."/>
            <person name="Cannon C."/>
            <person name="Castanera R."/>
            <person name="Culley D.E."/>
            <person name="Daum C."/>
            <person name="Ezra D."/>
            <person name="Gonzalez J.B."/>
            <person name="Henrissat B."/>
            <person name="Kuo A."/>
            <person name="Liang C."/>
            <person name="Lipzen A."/>
            <person name="Lutzoni F."/>
            <person name="Magnuson J."/>
            <person name="Mondo S."/>
            <person name="Nolan M."/>
            <person name="Ohm R."/>
            <person name="Pangilinan J."/>
            <person name="Park H.-J."/>
            <person name="Ramirez L."/>
            <person name="Alfaro M."/>
            <person name="Sun H."/>
            <person name="Tritt A."/>
            <person name="Yoshinaga Y."/>
            <person name="Zwiers L.-H."/>
            <person name="Turgeon B.G."/>
            <person name="Goodwin S.B."/>
            <person name="Spatafora J.W."/>
            <person name="Crous P.W."/>
            <person name="Grigoriev I.V."/>
        </authorList>
    </citation>
    <scope>NUCLEOTIDE SEQUENCE</scope>
    <source>
        <strain evidence="4">IPT5</strain>
    </source>
</reference>
<feature type="domain" description="DUF8212" evidence="3">
    <location>
        <begin position="219"/>
        <end position="311"/>
    </location>
</feature>
<sequence length="370" mass="41771">MRLINASTLKLKSFIDDSQLPKYAILSHTWGAGEVTFDDLRRNRPSELEHMPGYQKIRLAALQTLRDNLNYVWVDTCCIDKTSSAELSESINSMFRWYAKAEICYAYLEDIQEEALAKARWFTRGWTLQELLAPDKLHFYDRGWKFIGDKIYLEPKIARITGIDIEALDSGNKLGDYSVATRMSWAASRTTTRAEDMAYCLMGIFDVNMPLLYGEGGLKAFTRLQQVVLEDTSDCSVFAWVSTEDHAQLRLNKTGHLLRNHNQGGGSIYAKTPKDFRESSGVRSSHSGEIIFTSIGVKLELPMFSLSHLTTHLTDSRDQDFFVVPDGNLLRRLDLENGDKEADAQAGEPRAYPDSITLDELLTSNRTAGG</sequence>
<evidence type="ECO:0000259" key="2">
    <source>
        <dbReference type="Pfam" id="PF06985"/>
    </source>
</evidence>
<dbReference type="PANTHER" id="PTHR10622">
    <property type="entry name" value="HET DOMAIN-CONTAINING PROTEIN"/>
    <property type="match status" value="1"/>
</dbReference>
<evidence type="ECO:0000259" key="3">
    <source>
        <dbReference type="Pfam" id="PF26640"/>
    </source>
</evidence>
<accession>A0A6A7AMI8</accession>
<name>A0A6A7AMI8_9PLEO</name>
<proteinExistence type="predicted"/>
<evidence type="ECO:0000313" key="5">
    <source>
        <dbReference type="Proteomes" id="UP000799423"/>
    </source>
</evidence>
<dbReference type="InterPro" id="IPR010730">
    <property type="entry name" value="HET"/>
</dbReference>
<dbReference type="OrthoDB" id="674604at2759"/>
<dbReference type="InterPro" id="IPR058525">
    <property type="entry name" value="DUF8212"/>
</dbReference>
<keyword evidence="5" id="KW-1185">Reference proteome</keyword>
<dbReference type="EMBL" id="MU006383">
    <property type="protein sequence ID" value="KAF2844401.1"/>
    <property type="molecule type" value="Genomic_DNA"/>
</dbReference>
<dbReference type="Pfam" id="PF26640">
    <property type="entry name" value="DUF8212"/>
    <property type="match status" value="1"/>
</dbReference>
<feature type="domain" description="Heterokaryon incompatibility" evidence="2">
    <location>
        <begin position="23"/>
        <end position="114"/>
    </location>
</feature>
<evidence type="ECO:0000313" key="4">
    <source>
        <dbReference type="EMBL" id="KAF2844401.1"/>
    </source>
</evidence>
<dbReference type="AlphaFoldDB" id="A0A6A7AMI8"/>
<dbReference type="Pfam" id="PF06985">
    <property type="entry name" value="HET"/>
    <property type="match status" value="1"/>
</dbReference>
<protein>
    <submittedName>
        <fullName evidence="4">HET-domain-containing protein</fullName>
    </submittedName>
</protein>
<dbReference type="Proteomes" id="UP000799423">
    <property type="component" value="Unassembled WGS sequence"/>
</dbReference>
<dbReference type="PANTHER" id="PTHR10622:SF10">
    <property type="entry name" value="HET DOMAIN-CONTAINING PROTEIN"/>
    <property type="match status" value="1"/>
</dbReference>
<feature type="region of interest" description="Disordered" evidence="1">
    <location>
        <begin position="339"/>
        <end position="370"/>
    </location>
</feature>
<evidence type="ECO:0000256" key="1">
    <source>
        <dbReference type="SAM" id="MobiDB-lite"/>
    </source>
</evidence>
<gene>
    <name evidence="4" type="ORF">T440DRAFT_494126</name>
</gene>
<organism evidence="4 5">
    <name type="scientific">Plenodomus tracheiphilus IPT5</name>
    <dbReference type="NCBI Taxonomy" id="1408161"/>
    <lineage>
        <taxon>Eukaryota</taxon>
        <taxon>Fungi</taxon>
        <taxon>Dikarya</taxon>
        <taxon>Ascomycota</taxon>
        <taxon>Pezizomycotina</taxon>
        <taxon>Dothideomycetes</taxon>
        <taxon>Pleosporomycetidae</taxon>
        <taxon>Pleosporales</taxon>
        <taxon>Pleosporineae</taxon>
        <taxon>Leptosphaeriaceae</taxon>
        <taxon>Plenodomus</taxon>
    </lineage>
</organism>